<reference evidence="2" key="1">
    <citation type="submission" date="2023-08" db="EMBL/GenBank/DDBJ databases">
        <title>Genomic characterization of piscicolin 126 produced by Carnobacterium maltaromaticum CM22 strain isolated from salmon (Salmo salar).</title>
        <authorList>
            <person name="Gonzalez-Gragera E."/>
            <person name="Garcia-Lopez J.D."/>
            <person name="Teso-Perez C."/>
            <person name="Gimenez-Hernandez I."/>
            <person name="Peralta-Sanchez J.M."/>
            <person name="Valdivia E."/>
            <person name="Montalban-Lopez M."/>
            <person name="Martin-Platero A.M."/>
            <person name="Banos A."/>
            <person name="Martinez-Bueno M."/>
        </authorList>
    </citation>
    <scope>NUCLEOTIDE SEQUENCE</scope>
    <source>
        <strain evidence="2">CM22</strain>
    </source>
</reference>
<dbReference type="EMBL" id="JAVBVO010000003">
    <property type="protein sequence ID" value="MDZ5758991.1"/>
    <property type="molecule type" value="Genomic_DNA"/>
</dbReference>
<dbReference type="RefSeq" id="WP_322808997.1">
    <property type="nucleotide sequence ID" value="NZ_JAVBVO010000003.1"/>
</dbReference>
<dbReference type="AlphaFoldDB" id="A0AAW9K6X4"/>
<evidence type="ECO:0000256" key="1">
    <source>
        <dbReference type="SAM" id="Phobius"/>
    </source>
</evidence>
<keyword evidence="1" id="KW-0472">Membrane</keyword>
<keyword evidence="1" id="KW-0812">Transmembrane</keyword>
<sequence>MDQIRSYIEAIFSELPRTKEIVDMRLTMLENMTEKYEELLADGVGENEAIGTVIRSIGSAEDLKKELELMEPTELEEKEAELVDTKNRGFGIAFSIFLYISSPIVYLIWQNISETMAIIGCLFIVALATANLIYWGVRGSKAKKARHEDEFREDGQKSPKQKKSEALQSIIWTTATIIYLVLGFLFNLWHPGWLIFLVATGINSYLHYLAGEEEA</sequence>
<feature type="transmembrane region" description="Helical" evidence="1">
    <location>
        <begin position="90"/>
        <end position="109"/>
    </location>
</feature>
<protein>
    <submittedName>
        <fullName evidence="2">Permease prefix domain 1-containing protein</fullName>
    </submittedName>
</protein>
<evidence type="ECO:0000313" key="3">
    <source>
        <dbReference type="Proteomes" id="UP001290462"/>
    </source>
</evidence>
<organism evidence="2 3">
    <name type="scientific">Carnobacterium maltaromaticum</name>
    <name type="common">Carnobacterium piscicola</name>
    <dbReference type="NCBI Taxonomy" id="2751"/>
    <lineage>
        <taxon>Bacteria</taxon>
        <taxon>Bacillati</taxon>
        <taxon>Bacillota</taxon>
        <taxon>Bacilli</taxon>
        <taxon>Lactobacillales</taxon>
        <taxon>Carnobacteriaceae</taxon>
        <taxon>Carnobacterium</taxon>
    </lineage>
</organism>
<dbReference type="InterPro" id="IPR047928">
    <property type="entry name" value="Perm_prefix_1"/>
</dbReference>
<keyword evidence="1" id="KW-1133">Transmembrane helix</keyword>
<proteinExistence type="predicted"/>
<evidence type="ECO:0000313" key="2">
    <source>
        <dbReference type="EMBL" id="MDZ5758991.1"/>
    </source>
</evidence>
<dbReference type="Proteomes" id="UP001290462">
    <property type="component" value="Unassembled WGS sequence"/>
</dbReference>
<comment type="caution">
    <text evidence="2">The sequence shown here is derived from an EMBL/GenBank/DDBJ whole genome shotgun (WGS) entry which is preliminary data.</text>
</comment>
<gene>
    <name evidence="2" type="ORF">RAK27_10015</name>
</gene>
<feature type="transmembrane region" description="Helical" evidence="1">
    <location>
        <begin position="115"/>
        <end position="137"/>
    </location>
</feature>
<feature type="transmembrane region" description="Helical" evidence="1">
    <location>
        <begin position="166"/>
        <end position="186"/>
    </location>
</feature>
<feature type="transmembrane region" description="Helical" evidence="1">
    <location>
        <begin position="192"/>
        <end position="210"/>
    </location>
</feature>
<accession>A0AAW9K6X4</accession>
<dbReference type="NCBIfam" id="NF038403">
    <property type="entry name" value="perm_prefix_1"/>
    <property type="match status" value="1"/>
</dbReference>
<name>A0AAW9K6X4_CARML</name>